<dbReference type="AlphaFoldDB" id="A0A929FWG2"/>
<feature type="domain" description="Solute-binding protein family 5" evidence="6">
    <location>
        <begin position="81"/>
        <end position="453"/>
    </location>
</feature>
<organism evidence="7 8">
    <name type="scientific">Saccharopolyspora montiporae</name>
    <dbReference type="NCBI Taxonomy" id="2781240"/>
    <lineage>
        <taxon>Bacteria</taxon>
        <taxon>Bacillati</taxon>
        <taxon>Actinomycetota</taxon>
        <taxon>Actinomycetes</taxon>
        <taxon>Pseudonocardiales</taxon>
        <taxon>Pseudonocardiaceae</taxon>
        <taxon>Saccharopolyspora</taxon>
    </lineage>
</organism>
<dbReference type="PIRSF" id="PIRSF002741">
    <property type="entry name" value="MppA"/>
    <property type="match status" value="1"/>
</dbReference>
<evidence type="ECO:0000256" key="2">
    <source>
        <dbReference type="ARBA" id="ARBA00005695"/>
    </source>
</evidence>
<dbReference type="GO" id="GO:0015833">
    <property type="term" value="P:peptide transport"/>
    <property type="evidence" value="ECO:0007669"/>
    <property type="project" value="TreeGrafter"/>
</dbReference>
<comment type="caution">
    <text evidence="7">The sequence shown here is derived from an EMBL/GenBank/DDBJ whole genome shotgun (WGS) entry which is preliminary data.</text>
</comment>
<reference evidence="7" key="1">
    <citation type="submission" date="2020-10" db="EMBL/GenBank/DDBJ databases">
        <title>Diversity and distribution of actinomycetes associated with coral in the coast of Hainan.</title>
        <authorList>
            <person name="Li F."/>
        </authorList>
    </citation>
    <scope>NUCLEOTIDE SEQUENCE</scope>
    <source>
        <strain evidence="7">HNM0983</strain>
    </source>
</reference>
<evidence type="ECO:0000256" key="5">
    <source>
        <dbReference type="SAM" id="Phobius"/>
    </source>
</evidence>
<dbReference type="CDD" id="cd00995">
    <property type="entry name" value="PBP2_NikA_DppA_OppA_like"/>
    <property type="match status" value="1"/>
</dbReference>
<keyword evidence="5" id="KW-0472">Membrane</keyword>
<keyword evidence="5" id="KW-0812">Transmembrane</keyword>
<keyword evidence="3" id="KW-0813">Transport</keyword>
<evidence type="ECO:0000313" key="8">
    <source>
        <dbReference type="Proteomes" id="UP000598360"/>
    </source>
</evidence>
<gene>
    <name evidence="7" type="ORF">IQ251_03490</name>
</gene>
<dbReference type="InterPro" id="IPR039424">
    <property type="entry name" value="SBP_5"/>
</dbReference>
<accession>A0A929FWG2</accession>
<dbReference type="GO" id="GO:0043190">
    <property type="term" value="C:ATP-binding cassette (ABC) transporter complex"/>
    <property type="evidence" value="ECO:0007669"/>
    <property type="project" value="InterPro"/>
</dbReference>
<dbReference type="Pfam" id="PF00496">
    <property type="entry name" value="SBP_bac_5"/>
    <property type="match status" value="1"/>
</dbReference>
<keyword evidence="4" id="KW-0732">Signal</keyword>
<keyword evidence="5" id="KW-1133">Transmembrane helix</keyword>
<dbReference type="InterPro" id="IPR000914">
    <property type="entry name" value="SBP_5_dom"/>
</dbReference>
<dbReference type="GO" id="GO:1904680">
    <property type="term" value="F:peptide transmembrane transporter activity"/>
    <property type="evidence" value="ECO:0007669"/>
    <property type="project" value="TreeGrafter"/>
</dbReference>
<dbReference type="Proteomes" id="UP000598360">
    <property type="component" value="Unassembled WGS sequence"/>
</dbReference>
<dbReference type="InterPro" id="IPR030678">
    <property type="entry name" value="Peptide/Ni-bd"/>
</dbReference>
<comment type="similarity">
    <text evidence="2">Belongs to the bacterial solute-binding protein 5 family.</text>
</comment>
<sequence>MRRGLVVLVVIAFGGLLTAGAPPPGAEPERGGTGGGATLRVGLQQQIDSLNPFLGYSLAATDLFRLIYPTLTTYSAQDFAPEPELAESWEVSADRLTWTFRIRDGVRWSDGAPVTAGDAAYTFNRMMRDPAAATANGNVVENFEAVRAADDRTLVVRTARPQATMLAIDAPIVPEHVWSRIGDIASFDNEDMPIVGSGPFELVDHRAEQNVTLRADPDFWRGPPQVDRVQFVQFKNSDAAVQALRKAEVDVVQKLTPAQFDALAEEPDVQQVRGQGRRFYELILNPGAAGSDGEPIGTGHPALRDVRVRQALDRAIDRRVLVDRVLRGYGEQGAGYLPPIFGTYHWRPEQPRTFDPAAAARELDAAGYRRGPDGVRRTPQGRPLDFDFVLHGSEPADAQVGEFVQRWFADLGIRVTLEPVSDNQVNDRTSTGDFDMVISGWSANPDPDYVLRLQTCAARPGGAGAGSSDTFLCDERYDELYDRQLGEFDPARRAELVERAQRRFHEQAAGLILYYQDSLEAYRSDRFAGFTRQPAQDGVIVAQQGYWGYYGADPTEQAERGTPGQGAAVLWVIGGAAVLVGTVGTVRAARRRATADQRE</sequence>
<dbReference type="PANTHER" id="PTHR30290">
    <property type="entry name" value="PERIPLASMIC BINDING COMPONENT OF ABC TRANSPORTER"/>
    <property type="match status" value="1"/>
</dbReference>
<evidence type="ECO:0000259" key="6">
    <source>
        <dbReference type="Pfam" id="PF00496"/>
    </source>
</evidence>
<dbReference type="GO" id="GO:0030313">
    <property type="term" value="C:cell envelope"/>
    <property type="evidence" value="ECO:0007669"/>
    <property type="project" value="UniProtKB-SubCell"/>
</dbReference>
<keyword evidence="8" id="KW-1185">Reference proteome</keyword>
<evidence type="ECO:0000313" key="7">
    <source>
        <dbReference type="EMBL" id="MBE9373506.1"/>
    </source>
</evidence>
<dbReference type="Gene3D" id="3.40.190.10">
    <property type="entry name" value="Periplasmic binding protein-like II"/>
    <property type="match status" value="1"/>
</dbReference>
<proteinExistence type="inferred from homology"/>
<dbReference type="Gene3D" id="3.10.105.10">
    <property type="entry name" value="Dipeptide-binding Protein, Domain 3"/>
    <property type="match status" value="1"/>
</dbReference>
<comment type="subcellular location">
    <subcellularLocation>
        <location evidence="1">Cell envelope</location>
    </subcellularLocation>
</comment>
<evidence type="ECO:0000256" key="3">
    <source>
        <dbReference type="ARBA" id="ARBA00022448"/>
    </source>
</evidence>
<dbReference type="RefSeq" id="WP_193926939.1">
    <property type="nucleotide sequence ID" value="NZ_JADEYC010000005.1"/>
</dbReference>
<evidence type="ECO:0000256" key="1">
    <source>
        <dbReference type="ARBA" id="ARBA00004196"/>
    </source>
</evidence>
<protein>
    <submittedName>
        <fullName evidence="7">ABC transporter substrate-binding protein</fullName>
    </submittedName>
</protein>
<name>A0A929FWG2_9PSEU</name>
<evidence type="ECO:0000256" key="4">
    <source>
        <dbReference type="ARBA" id="ARBA00022729"/>
    </source>
</evidence>
<dbReference type="GO" id="GO:0042597">
    <property type="term" value="C:periplasmic space"/>
    <property type="evidence" value="ECO:0007669"/>
    <property type="project" value="UniProtKB-ARBA"/>
</dbReference>
<dbReference type="SUPFAM" id="SSF53850">
    <property type="entry name" value="Periplasmic binding protein-like II"/>
    <property type="match status" value="1"/>
</dbReference>
<dbReference type="EMBL" id="JADEYC010000005">
    <property type="protein sequence ID" value="MBE9373506.1"/>
    <property type="molecule type" value="Genomic_DNA"/>
</dbReference>
<dbReference type="PANTHER" id="PTHR30290:SF10">
    <property type="entry name" value="PERIPLASMIC OLIGOPEPTIDE-BINDING PROTEIN-RELATED"/>
    <property type="match status" value="1"/>
</dbReference>
<feature type="transmembrane region" description="Helical" evidence="5">
    <location>
        <begin position="568"/>
        <end position="589"/>
    </location>
</feature>